<dbReference type="InterPro" id="IPR006139">
    <property type="entry name" value="D-isomer_2_OHA_DH_cat_dom"/>
</dbReference>
<dbReference type="InterPro" id="IPR050223">
    <property type="entry name" value="D-isomer_2-hydroxyacid_DH"/>
</dbReference>
<name>A0A0F4HCQ9_LIMFE</name>
<sequence length="392" mass="43145">MYQVKTIDKFELSDFAHDLLQISDTDAPNALLVRSSQVDDALINDQLLAITRAGIGTNTINVNACTENGTVVLNTPGANANAVKELIIQALFRCVRPIDRAIATVKDLTAEPGADLQVLAEATRKEFIGRELYGKTIGILGLGAIGQRVAEASYHLGMQVLGYNRSPKNLPHVVQLPTIEEVMSLADFVVVMLPLTEETTGLINRERLQQLKPDAYLLNFGRGEIVNNQDLLEALANGELAGYVSDFPASDLQNQPGVTLLPHIGGNTEEALTFSTDMALQNLLNFLENGSVRTSVNFPRVDLPFDTPHRITLFYKDRANLWLDFVQLLTDQGLTVKEMTSNAKNGYSYALINTDLSVLSQAEIANLRQLLQDHGDIIRFRFLTNPSMNPEL</sequence>
<dbReference type="InterPro" id="IPR036291">
    <property type="entry name" value="NAD(P)-bd_dom_sf"/>
</dbReference>
<dbReference type="InterPro" id="IPR006140">
    <property type="entry name" value="D-isomer_DH_NAD-bd"/>
</dbReference>
<evidence type="ECO:0000256" key="4">
    <source>
        <dbReference type="RuleBase" id="RU003719"/>
    </source>
</evidence>
<dbReference type="PANTHER" id="PTHR10996">
    <property type="entry name" value="2-HYDROXYACID DEHYDROGENASE-RELATED"/>
    <property type="match status" value="1"/>
</dbReference>
<dbReference type="Gene3D" id="3.40.50.720">
    <property type="entry name" value="NAD(P)-binding Rossmann-like Domain"/>
    <property type="match status" value="2"/>
</dbReference>
<dbReference type="GO" id="GO:0030267">
    <property type="term" value="F:glyoxylate reductase (NADPH) activity"/>
    <property type="evidence" value="ECO:0007669"/>
    <property type="project" value="TreeGrafter"/>
</dbReference>
<dbReference type="PROSITE" id="PS00065">
    <property type="entry name" value="D_2_HYDROXYACID_DH_1"/>
    <property type="match status" value="1"/>
</dbReference>
<dbReference type="PANTHER" id="PTHR10996:SF178">
    <property type="entry name" value="2-HYDROXYACID DEHYDROGENASE YGL185C-RELATED"/>
    <property type="match status" value="1"/>
</dbReference>
<dbReference type="SUPFAM" id="SSF52283">
    <property type="entry name" value="Formate/glycerate dehydrogenase catalytic domain-like"/>
    <property type="match status" value="1"/>
</dbReference>
<feature type="domain" description="D-isomer specific 2-hydroxyacid dehydrogenase catalytic" evidence="5">
    <location>
        <begin position="29"/>
        <end position="297"/>
    </location>
</feature>
<evidence type="ECO:0000259" key="5">
    <source>
        <dbReference type="Pfam" id="PF00389"/>
    </source>
</evidence>
<gene>
    <name evidence="8" type="primary">serA3</name>
    <name evidence="10" type="synonym">pdxB_2</name>
    <name evidence="9" type="ORF">C1Y38_06405</name>
    <name evidence="10" type="ORF">HCY95_00962</name>
    <name evidence="7" type="ORF">LACFE_CDS1765</name>
    <name evidence="8" type="ORF">LF01B1_03030</name>
    <name evidence="11" type="ORF">P8634_05045</name>
</gene>
<dbReference type="EMBL" id="CP017151">
    <property type="protein sequence ID" value="AOR75208.1"/>
    <property type="molecule type" value="Genomic_DNA"/>
</dbReference>
<accession>A0A0F4HCQ9</accession>
<organism evidence="9 13">
    <name type="scientific">Limosilactobacillus fermentum</name>
    <name type="common">Lactobacillus fermentum</name>
    <dbReference type="NCBI Taxonomy" id="1613"/>
    <lineage>
        <taxon>Bacteria</taxon>
        <taxon>Bacillati</taxon>
        <taxon>Bacillota</taxon>
        <taxon>Bacilli</taxon>
        <taxon>Lactobacillales</taxon>
        <taxon>Lactobacillaceae</taxon>
        <taxon>Limosilactobacillus</taxon>
    </lineage>
</organism>
<evidence type="ECO:0000256" key="1">
    <source>
        <dbReference type="ARBA" id="ARBA00005854"/>
    </source>
</evidence>
<keyword evidence="3" id="KW-0520">NAD</keyword>
<evidence type="ECO:0000313" key="7">
    <source>
        <dbReference type="EMBL" id="AOR75208.1"/>
    </source>
</evidence>
<evidence type="ECO:0000313" key="12">
    <source>
        <dbReference type="Proteomes" id="UP000094714"/>
    </source>
</evidence>
<dbReference type="Proteomes" id="UP000503169">
    <property type="component" value="Chromosome"/>
</dbReference>
<dbReference type="EC" id="1.1.1.290" evidence="10"/>
<feature type="domain" description="D-isomer specific 2-hydroxyacid dehydrogenase NAD-binding" evidence="6">
    <location>
        <begin position="122"/>
        <end position="265"/>
    </location>
</feature>
<dbReference type="SUPFAM" id="SSF51735">
    <property type="entry name" value="NAD(P)-binding Rossmann-fold domains"/>
    <property type="match status" value="1"/>
</dbReference>
<evidence type="ECO:0000256" key="2">
    <source>
        <dbReference type="ARBA" id="ARBA00023002"/>
    </source>
</evidence>
<dbReference type="AlphaFoldDB" id="A0A0F4HCQ9"/>
<dbReference type="RefSeq" id="WP_003683161.1">
    <property type="nucleotide sequence ID" value="NZ_AP024320.1"/>
</dbReference>
<dbReference type="PROSITE" id="PS00671">
    <property type="entry name" value="D_2_HYDROXYACID_DH_3"/>
    <property type="match status" value="1"/>
</dbReference>
<comment type="similarity">
    <text evidence="1 4">Belongs to the D-isomer specific 2-hydroxyacid dehydrogenase family.</text>
</comment>
<dbReference type="Proteomes" id="UP001218104">
    <property type="component" value="Chromosome"/>
</dbReference>
<reference evidence="11" key="5">
    <citation type="submission" date="2023-04" db="EMBL/GenBank/DDBJ databases">
        <title>Genomic of Limosilactobacillus fermentum MSJK0025.</title>
        <authorList>
            <person name="Yang S."/>
        </authorList>
    </citation>
    <scope>NUCLEOTIDE SEQUENCE</scope>
    <source>
        <strain evidence="11">MSJK0025</strain>
    </source>
</reference>
<proteinExistence type="inferred from homology"/>
<dbReference type="Pfam" id="PF02826">
    <property type="entry name" value="2-Hacid_dh_C"/>
    <property type="match status" value="1"/>
</dbReference>
<dbReference type="EMBL" id="BOLH01000002">
    <property type="protein sequence ID" value="GIC71288.1"/>
    <property type="molecule type" value="Genomic_DNA"/>
</dbReference>
<keyword evidence="2 4" id="KW-0560">Oxidoreductase</keyword>
<reference evidence="9 13" key="2">
    <citation type="submission" date="2018-01" db="EMBL/GenBank/DDBJ databases">
        <title>Draft genome sequence of the feruloyl esterase-producing strain Lactobacillus fermentum CRL 1446, isolated from artisanal goat milk cheese.</title>
        <authorList>
            <person name="Abeijon Mukdsi M.C."/>
            <person name="Saavedra L."/>
            <person name="Gauffin Cano M.P."/>
            <person name="Hebert E.M."/>
            <person name="Medina R.B."/>
        </authorList>
    </citation>
    <scope>NUCLEOTIDE SEQUENCE [LARGE SCALE GENOMIC DNA]</scope>
    <source>
        <strain evidence="9 13">CRL 1446</strain>
    </source>
</reference>
<evidence type="ECO:0000259" key="6">
    <source>
        <dbReference type="Pfam" id="PF02826"/>
    </source>
</evidence>
<dbReference type="Proteomes" id="UP000236514">
    <property type="component" value="Unassembled WGS sequence"/>
</dbReference>
<evidence type="ECO:0000313" key="10">
    <source>
        <dbReference type="EMBL" id="QIX58526.1"/>
    </source>
</evidence>
<evidence type="ECO:0000256" key="3">
    <source>
        <dbReference type="ARBA" id="ARBA00023027"/>
    </source>
</evidence>
<dbReference type="Proteomes" id="UP000094714">
    <property type="component" value="Chromosome"/>
</dbReference>
<evidence type="ECO:0000313" key="8">
    <source>
        <dbReference type="EMBL" id="GIC71288.1"/>
    </source>
</evidence>
<dbReference type="InterPro" id="IPR029753">
    <property type="entry name" value="D-isomer_DH_CS"/>
</dbReference>
<reference evidence="10 14" key="3">
    <citation type="submission" date="2020-04" db="EMBL/GenBank/DDBJ databases">
        <title>Novel strain L. Fermentum HFD1 producer antibacterial peptides.</title>
        <authorList>
            <person name="Ozhegov G.D."/>
            <person name="Pavlova A.S."/>
            <person name="Zhuravleva D.E."/>
            <person name="Gogoleva N.V."/>
            <person name="Shagimardanova E.I."/>
            <person name="Markelova M.I."/>
            <person name="Yarullina D.R."/>
            <person name="Kayumov A.R."/>
        </authorList>
    </citation>
    <scope>NUCLEOTIDE SEQUENCE [LARGE SCALE GENOMIC DNA]</scope>
    <source>
        <strain evidence="10 14">HFD1</strain>
    </source>
</reference>
<reference evidence="8 15" key="4">
    <citation type="submission" date="2021-01" db="EMBL/GenBank/DDBJ databases">
        <title>Development of a method for detection of lactic acid bacteria that cause putrefactive shochu mash.</title>
        <authorList>
            <person name="Takashita H."/>
            <person name="Fujihara E."/>
            <person name="Takayama K."/>
            <person name="Yamamoto H."/>
            <person name="Mizutani M."/>
            <person name="Kajiwara Y."/>
        </authorList>
    </citation>
    <scope>NUCLEOTIDE SEQUENCE [LARGE SCALE GENOMIC DNA]</scope>
    <source>
        <strain evidence="8 15">01-B1</strain>
    </source>
</reference>
<dbReference type="GO" id="GO:0033711">
    <property type="term" value="F:4-phosphoerythronate dehydrogenase activity"/>
    <property type="evidence" value="ECO:0007669"/>
    <property type="project" value="UniProtKB-EC"/>
</dbReference>
<dbReference type="STRING" id="1613.GCA_002119645_01084"/>
<evidence type="ECO:0000313" key="15">
    <source>
        <dbReference type="Proteomes" id="UP000653631"/>
    </source>
</evidence>
<dbReference type="InterPro" id="IPR029752">
    <property type="entry name" value="D-isomer_DH_CS1"/>
</dbReference>
<dbReference type="Proteomes" id="UP000653631">
    <property type="component" value="Unassembled WGS sequence"/>
</dbReference>
<dbReference type="GO" id="GO:0005829">
    <property type="term" value="C:cytosol"/>
    <property type="evidence" value="ECO:0007669"/>
    <property type="project" value="TreeGrafter"/>
</dbReference>
<dbReference type="EMBL" id="POTQ01000012">
    <property type="protein sequence ID" value="PNV57746.1"/>
    <property type="molecule type" value="Genomic_DNA"/>
</dbReference>
<dbReference type="GO" id="GO:0016618">
    <property type="term" value="F:hydroxypyruvate reductase [NAD(P)H] activity"/>
    <property type="evidence" value="ECO:0007669"/>
    <property type="project" value="TreeGrafter"/>
</dbReference>
<dbReference type="EMBL" id="CP121468">
    <property type="protein sequence ID" value="WFR90065.1"/>
    <property type="molecule type" value="Genomic_DNA"/>
</dbReference>
<protein>
    <submittedName>
        <fullName evidence="7 9">Phosphoglycerate dehydrogenase</fullName>
    </submittedName>
    <submittedName>
        <fullName evidence="10">Erythronate-4-phosphate dehydrogenase</fullName>
        <ecNumber evidence="10">1.1.1.290</ecNumber>
    </submittedName>
    <submittedName>
        <fullName evidence="11">NAD(P)-dependent oxidoreductase</fullName>
    </submittedName>
</protein>
<evidence type="ECO:0000313" key="9">
    <source>
        <dbReference type="EMBL" id="PNV57746.1"/>
    </source>
</evidence>
<dbReference type="Pfam" id="PF00389">
    <property type="entry name" value="2-Hacid_dh"/>
    <property type="match status" value="1"/>
</dbReference>
<evidence type="ECO:0000313" key="14">
    <source>
        <dbReference type="Proteomes" id="UP000503169"/>
    </source>
</evidence>
<evidence type="ECO:0000313" key="11">
    <source>
        <dbReference type="EMBL" id="WFR90065.1"/>
    </source>
</evidence>
<evidence type="ECO:0000313" key="13">
    <source>
        <dbReference type="Proteomes" id="UP000236514"/>
    </source>
</evidence>
<dbReference type="GO" id="GO:0051287">
    <property type="term" value="F:NAD binding"/>
    <property type="evidence" value="ECO:0007669"/>
    <property type="project" value="InterPro"/>
</dbReference>
<reference evidence="7 12" key="1">
    <citation type="submission" date="2016-09" db="EMBL/GenBank/DDBJ databases">
        <title>Genome Sequence of the Lactobacillus fermentum strain NCC2970 (CNCM I-5068).</title>
        <authorList>
            <person name="Barretto C."/>
            <person name="Ngom-Bru C."/>
            <person name="Genevaz A."/>
            <person name="Fournier C."/>
            <person name="Moine D."/>
            <person name="Kassam M."/>
            <person name="Iltis A."/>
            <person name="Sagory-Zalkind P."/>
            <person name="Faucherand G."/>
            <person name="Descombes P."/>
            <person name="Duboux S."/>
        </authorList>
    </citation>
    <scope>NUCLEOTIDE SEQUENCE [LARGE SCALE GENOMIC DNA]</scope>
    <source>
        <strain evidence="7 12">NCC2970</strain>
    </source>
</reference>
<dbReference type="PATRIC" id="fig|1613.112.peg.1850"/>
<dbReference type="EMBL" id="CP050919">
    <property type="protein sequence ID" value="QIX58526.1"/>
    <property type="molecule type" value="Genomic_DNA"/>
</dbReference>